<proteinExistence type="predicted"/>
<accession>A0ABS9SJY1</accession>
<comment type="caution">
    <text evidence="1">The sequence shown here is derived from an EMBL/GenBank/DDBJ whole genome shotgun (WGS) entry which is preliminary data.</text>
</comment>
<name>A0ABS9SJY1_9BACT</name>
<evidence type="ECO:0000313" key="1">
    <source>
        <dbReference type="EMBL" id="MCH5598652.1"/>
    </source>
</evidence>
<dbReference type="Proteomes" id="UP001202248">
    <property type="component" value="Unassembled WGS sequence"/>
</dbReference>
<evidence type="ECO:0000313" key="2">
    <source>
        <dbReference type="Proteomes" id="UP001202248"/>
    </source>
</evidence>
<reference evidence="1 2" key="1">
    <citation type="submission" date="2022-02" db="EMBL/GenBank/DDBJ databases">
        <authorList>
            <person name="Min J."/>
        </authorList>
    </citation>
    <scope>NUCLEOTIDE SEQUENCE [LARGE SCALE GENOMIC DNA]</scope>
    <source>
        <strain evidence="1 2">GR10-1</strain>
    </source>
</reference>
<dbReference type="EMBL" id="JAKWBL010000002">
    <property type="protein sequence ID" value="MCH5598652.1"/>
    <property type="molecule type" value="Genomic_DNA"/>
</dbReference>
<protein>
    <submittedName>
        <fullName evidence="1">Uncharacterized protein</fullName>
    </submittedName>
</protein>
<organism evidence="1 2">
    <name type="scientific">Niabella ginsengisoli</name>
    <dbReference type="NCBI Taxonomy" id="522298"/>
    <lineage>
        <taxon>Bacteria</taxon>
        <taxon>Pseudomonadati</taxon>
        <taxon>Bacteroidota</taxon>
        <taxon>Chitinophagia</taxon>
        <taxon>Chitinophagales</taxon>
        <taxon>Chitinophagaceae</taxon>
        <taxon>Niabella</taxon>
    </lineage>
</organism>
<dbReference type="RefSeq" id="WP_240830316.1">
    <property type="nucleotide sequence ID" value="NZ_JAKWBL010000002.1"/>
</dbReference>
<gene>
    <name evidence="1" type="ORF">MKP09_12385</name>
</gene>
<sequence length="51" mass="5872">MNSEKIETALLSALSLLNNELDNIEFDDLKNEYLLVIEQLETALKEFAKDE</sequence>
<keyword evidence="2" id="KW-1185">Reference proteome</keyword>